<feature type="domain" description="DUF5681" evidence="2">
    <location>
        <begin position="18"/>
        <end position="92"/>
    </location>
</feature>
<accession>A0A0P1I0U2</accession>
<dbReference type="RefSeq" id="WP_058279927.1">
    <property type="nucleotide sequence ID" value="NZ_CYUD01000001.1"/>
</dbReference>
<evidence type="ECO:0000259" key="2">
    <source>
        <dbReference type="Pfam" id="PF18932"/>
    </source>
</evidence>
<dbReference type="AlphaFoldDB" id="A0A0P1I0U2"/>
<organism evidence="3 4">
    <name type="scientific">Ruegeria denitrificans</name>
    <dbReference type="NCBI Taxonomy" id="1715692"/>
    <lineage>
        <taxon>Bacteria</taxon>
        <taxon>Pseudomonadati</taxon>
        <taxon>Pseudomonadota</taxon>
        <taxon>Alphaproteobacteria</taxon>
        <taxon>Rhodobacterales</taxon>
        <taxon>Roseobacteraceae</taxon>
        <taxon>Ruegeria</taxon>
    </lineage>
</organism>
<evidence type="ECO:0000256" key="1">
    <source>
        <dbReference type="SAM" id="MobiDB-lite"/>
    </source>
</evidence>
<dbReference type="Pfam" id="PF18932">
    <property type="entry name" value="DUF5681"/>
    <property type="match status" value="1"/>
</dbReference>
<dbReference type="OrthoDB" id="2086138at2"/>
<name>A0A0P1I0U2_9RHOB</name>
<evidence type="ECO:0000313" key="4">
    <source>
        <dbReference type="Proteomes" id="UP000051260"/>
    </source>
</evidence>
<protein>
    <recommendedName>
        <fullName evidence="2">DUF5681 domain-containing protein</fullName>
    </recommendedName>
</protein>
<proteinExistence type="predicted"/>
<gene>
    <name evidence="3" type="ORF">RUE5091_00106</name>
</gene>
<dbReference type="STRING" id="1715692.RUE5091_00106"/>
<dbReference type="EMBL" id="CYUD01000001">
    <property type="protein sequence ID" value="CUJ83420.1"/>
    <property type="molecule type" value="Genomic_DNA"/>
</dbReference>
<dbReference type="InterPro" id="IPR043736">
    <property type="entry name" value="DUF5681"/>
</dbReference>
<feature type="compositionally biased region" description="Polar residues" evidence="1">
    <location>
        <begin position="1"/>
        <end position="11"/>
    </location>
</feature>
<sequence>MSNNKNRSNVGFGNPPDAHKFKPGQSGNPGGRPKGSKSWKTVIEAELATEIGLKEQGVELKVTKMEAFAKRLVSDALAGNPKALGELLRQLNKYFGDVTPAEAKDLPASEADVRLLLKYAEKAIKTKVQNGGADDQANEF</sequence>
<evidence type="ECO:0000313" key="3">
    <source>
        <dbReference type="EMBL" id="CUJ83420.1"/>
    </source>
</evidence>
<dbReference type="Proteomes" id="UP000051260">
    <property type="component" value="Unassembled WGS sequence"/>
</dbReference>
<feature type="region of interest" description="Disordered" evidence="1">
    <location>
        <begin position="1"/>
        <end position="39"/>
    </location>
</feature>
<reference evidence="4" key="1">
    <citation type="submission" date="2015-09" db="EMBL/GenBank/DDBJ databases">
        <authorList>
            <person name="Rodrigo-Torres L."/>
            <person name="Arahal D.R."/>
        </authorList>
    </citation>
    <scope>NUCLEOTIDE SEQUENCE [LARGE SCALE GENOMIC DNA]</scope>
    <source>
        <strain evidence="4">CECT 5091</strain>
    </source>
</reference>
<keyword evidence="4" id="KW-1185">Reference proteome</keyword>